<dbReference type="AlphaFoldDB" id="A0A3R7JTC1"/>
<dbReference type="RefSeq" id="XP_029233721.1">
    <property type="nucleotide sequence ID" value="XM_029386541.1"/>
</dbReference>
<reference evidence="1 2" key="1">
    <citation type="journal article" date="2018" name="BMC Genomics">
        <title>Genomic comparison of Trypanosoma conorhini and Trypanosoma rangeli to Trypanosoma cruzi strains of high and low virulence.</title>
        <authorList>
            <person name="Bradwell K.R."/>
            <person name="Koparde V.N."/>
            <person name="Matveyev A.V."/>
            <person name="Serrano M.G."/>
            <person name="Alves J.M."/>
            <person name="Parikh H."/>
            <person name="Huang B."/>
            <person name="Lee V."/>
            <person name="Espinosa-Alvarez O."/>
            <person name="Ortiz P.A."/>
            <person name="Costa-Martins A.G."/>
            <person name="Teixeira M.M."/>
            <person name="Buck G.A."/>
        </authorList>
    </citation>
    <scope>NUCLEOTIDE SEQUENCE [LARGE SCALE GENOMIC DNA]</scope>
    <source>
        <strain evidence="1 2">AM80</strain>
    </source>
</reference>
<gene>
    <name evidence="1" type="ORF">TraAM80_09884</name>
</gene>
<feature type="non-terminal residue" evidence="1">
    <location>
        <position position="1"/>
    </location>
</feature>
<proteinExistence type="predicted"/>
<comment type="caution">
    <text evidence="1">The sequence shown here is derived from an EMBL/GenBank/DDBJ whole genome shotgun (WGS) entry which is preliminary data.</text>
</comment>
<dbReference type="GeneID" id="40333817"/>
<keyword evidence="2" id="KW-1185">Reference proteome</keyword>
<evidence type="ECO:0000313" key="2">
    <source>
        <dbReference type="Proteomes" id="UP000283634"/>
    </source>
</evidence>
<dbReference type="EMBL" id="MKGL01000675">
    <property type="protein sequence ID" value="RNE96537.1"/>
    <property type="molecule type" value="Genomic_DNA"/>
</dbReference>
<name>A0A3R7JTC1_TRYRA</name>
<sequence>SARDVFFHRSSRSRTAGIKLPAPHASRKCAYVPLKRSARAAPWQGNGWHPSQPMPHRLGLNAGTPLLVEAFVRQWGPGRIIASGVTPVRPPRGPAIHYKKTDGAPPSAQADSRPVGMTKYARECHREAKSFFFFSFVASPTAQGLPATATQLQGMHQAKVG</sequence>
<dbReference type="Proteomes" id="UP000283634">
    <property type="component" value="Unassembled WGS sequence"/>
</dbReference>
<protein>
    <submittedName>
        <fullName evidence="1">Uncharacterized protein</fullName>
    </submittedName>
</protein>
<organism evidence="1 2">
    <name type="scientific">Trypanosoma rangeli</name>
    <dbReference type="NCBI Taxonomy" id="5698"/>
    <lineage>
        <taxon>Eukaryota</taxon>
        <taxon>Discoba</taxon>
        <taxon>Euglenozoa</taxon>
        <taxon>Kinetoplastea</taxon>
        <taxon>Metakinetoplastina</taxon>
        <taxon>Trypanosomatida</taxon>
        <taxon>Trypanosomatidae</taxon>
        <taxon>Trypanosoma</taxon>
        <taxon>Herpetosoma</taxon>
    </lineage>
</organism>
<evidence type="ECO:0000313" key="1">
    <source>
        <dbReference type="EMBL" id="RNE96537.1"/>
    </source>
</evidence>
<accession>A0A3R7JTC1</accession>